<comment type="caution">
    <text evidence="2">The sequence shown here is derived from an EMBL/GenBank/DDBJ whole genome shotgun (WGS) entry which is preliminary data.</text>
</comment>
<feature type="region of interest" description="Disordered" evidence="1">
    <location>
        <begin position="1"/>
        <end position="21"/>
    </location>
</feature>
<organism evidence="2 3">
    <name type="scientific">Coccomyxa subellipsoidea</name>
    <dbReference type="NCBI Taxonomy" id="248742"/>
    <lineage>
        <taxon>Eukaryota</taxon>
        <taxon>Viridiplantae</taxon>
        <taxon>Chlorophyta</taxon>
        <taxon>core chlorophytes</taxon>
        <taxon>Trebouxiophyceae</taxon>
        <taxon>Trebouxiophyceae incertae sedis</taxon>
        <taxon>Coccomyxaceae</taxon>
        <taxon>Coccomyxa</taxon>
    </lineage>
</organism>
<dbReference type="EMBL" id="JALJOT010000008">
    <property type="protein sequence ID" value="KAK9908349.1"/>
    <property type="molecule type" value="Genomic_DNA"/>
</dbReference>
<name>A0ABR2YMU5_9CHLO</name>
<keyword evidence="3" id="KW-1185">Reference proteome</keyword>
<proteinExistence type="predicted"/>
<evidence type="ECO:0000313" key="2">
    <source>
        <dbReference type="EMBL" id="KAK9908349.1"/>
    </source>
</evidence>
<reference evidence="2 3" key="1">
    <citation type="journal article" date="2024" name="Nat. Commun.">
        <title>Phylogenomics reveals the evolutionary origins of lichenization in chlorophyte algae.</title>
        <authorList>
            <person name="Puginier C."/>
            <person name="Libourel C."/>
            <person name="Otte J."/>
            <person name="Skaloud P."/>
            <person name="Haon M."/>
            <person name="Grisel S."/>
            <person name="Petersen M."/>
            <person name="Berrin J.G."/>
            <person name="Delaux P.M."/>
            <person name="Dal Grande F."/>
            <person name="Keller J."/>
        </authorList>
    </citation>
    <scope>NUCLEOTIDE SEQUENCE [LARGE SCALE GENOMIC DNA]</scope>
    <source>
        <strain evidence="2 3">SAG 216-7</strain>
    </source>
</reference>
<evidence type="ECO:0000313" key="3">
    <source>
        <dbReference type="Proteomes" id="UP001491310"/>
    </source>
</evidence>
<dbReference type="Proteomes" id="UP001491310">
    <property type="component" value="Unassembled WGS sequence"/>
</dbReference>
<gene>
    <name evidence="2" type="ORF">WJX75_006441</name>
</gene>
<sequence length="371" mass="41029">MADPYERGLRQKAFRQRQKENHQVMERRLQELSEMVVSLEQERDQLQRAVDGATSVSEGTLPGRRSALGQSDDDRVVVSFCFGEAAAQLYLTEQGLVALTLDAMSDIWKRLVQQMALCLDKLGATHTDSPFRPRLEGLVHESISFMWALVRYNPRMVSAITTCNMEAPNAPQSSSGNHQDRPAILARVQLSEGQAEQLMACRRTMLRELGHCLPNGTACGQRCRALRAMEEQPEVVVNVYAQLIGIIERLRANVHALFHCRAFYISHAYTKVLSPVQTARYLVASYPMGPDTLSLMTCLAQQRGEPSTSELLHTARPGTVAAAQAGPGATIFAAGDWRQALVLPLRLLHGSLHLPASVQQGFSQIDVQASQ</sequence>
<accession>A0ABR2YMU5</accession>
<protein>
    <recommendedName>
        <fullName evidence="4">BZIP domain-containing protein</fullName>
    </recommendedName>
</protein>
<dbReference type="CDD" id="cd14686">
    <property type="entry name" value="bZIP"/>
    <property type="match status" value="1"/>
</dbReference>
<feature type="region of interest" description="Disordered" evidence="1">
    <location>
        <begin position="48"/>
        <end position="68"/>
    </location>
</feature>
<evidence type="ECO:0000256" key="1">
    <source>
        <dbReference type="SAM" id="MobiDB-lite"/>
    </source>
</evidence>
<evidence type="ECO:0008006" key="4">
    <source>
        <dbReference type="Google" id="ProtNLM"/>
    </source>
</evidence>